<dbReference type="EMBL" id="GL945475">
    <property type="protein sequence ID" value="EGO03210.1"/>
    <property type="molecule type" value="Genomic_DNA"/>
</dbReference>
<evidence type="ECO:0000313" key="2">
    <source>
        <dbReference type="Proteomes" id="UP000008063"/>
    </source>
</evidence>
<protein>
    <submittedName>
        <fullName evidence="1">Uncharacterized protein</fullName>
    </submittedName>
</protein>
<sequence length="95" mass="10645">MTFRCQADTSDLLLKSETKPEQLEHLHPITLALFQGTLNKWESFTTEYAPGGTIDQASTEERDAAWMPATNDANKGALGTHIEKVYIQEHVPMVQ</sequence>
<proteinExistence type="predicted"/>
<gene>
    <name evidence="1" type="ORF">SERLA73DRAFT_69116</name>
</gene>
<dbReference type="AlphaFoldDB" id="F8PJK9"/>
<reference evidence="2" key="1">
    <citation type="journal article" date="2011" name="Science">
        <title>The plant cell wall-decomposing machinery underlies the functional diversity of forest fungi.</title>
        <authorList>
            <person name="Eastwood D.C."/>
            <person name="Floudas D."/>
            <person name="Binder M."/>
            <person name="Majcherczyk A."/>
            <person name="Schneider P."/>
            <person name="Aerts A."/>
            <person name="Asiegbu F.O."/>
            <person name="Baker S.E."/>
            <person name="Barry K."/>
            <person name="Bendiksby M."/>
            <person name="Blumentritt M."/>
            <person name="Coutinho P.M."/>
            <person name="Cullen D."/>
            <person name="de Vries R.P."/>
            <person name="Gathman A."/>
            <person name="Goodell B."/>
            <person name="Henrissat B."/>
            <person name="Ihrmark K."/>
            <person name="Kauserud H."/>
            <person name="Kohler A."/>
            <person name="LaButti K."/>
            <person name="Lapidus A."/>
            <person name="Lavin J.L."/>
            <person name="Lee Y.-H."/>
            <person name="Lindquist E."/>
            <person name="Lilly W."/>
            <person name="Lucas S."/>
            <person name="Morin E."/>
            <person name="Murat C."/>
            <person name="Oguiza J.A."/>
            <person name="Park J."/>
            <person name="Pisabarro A.G."/>
            <person name="Riley R."/>
            <person name="Rosling A."/>
            <person name="Salamov A."/>
            <person name="Schmidt O."/>
            <person name="Schmutz J."/>
            <person name="Skrede I."/>
            <person name="Stenlid J."/>
            <person name="Wiebenga A."/>
            <person name="Xie X."/>
            <person name="Kuees U."/>
            <person name="Hibbett D.S."/>
            <person name="Hoffmeister D."/>
            <person name="Hoegberg N."/>
            <person name="Martin F."/>
            <person name="Grigoriev I.V."/>
            <person name="Watkinson S.C."/>
        </authorList>
    </citation>
    <scope>NUCLEOTIDE SEQUENCE [LARGE SCALE GENOMIC DNA]</scope>
    <source>
        <strain evidence="2">strain S7.3</strain>
    </source>
</reference>
<dbReference type="STRING" id="936435.F8PJK9"/>
<keyword evidence="2" id="KW-1185">Reference proteome</keyword>
<accession>F8PJK9</accession>
<name>F8PJK9_SERL3</name>
<dbReference type="HOGENOM" id="CLU_2374088_0_0_1"/>
<evidence type="ECO:0000313" key="1">
    <source>
        <dbReference type="EMBL" id="EGO03210.1"/>
    </source>
</evidence>
<organism evidence="2">
    <name type="scientific">Serpula lacrymans var. lacrymans (strain S7.3)</name>
    <name type="common">Dry rot fungus</name>
    <dbReference type="NCBI Taxonomy" id="936435"/>
    <lineage>
        <taxon>Eukaryota</taxon>
        <taxon>Fungi</taxon>
        <taxon>Dikarya</taxon>
        <taxon>Basidiomycota</taxon>
        <taxon>Agaricomycotina</taxon>
        <taxon>Agaricomycetes</taxon>
        <taxon>Agaricomycetidae</taxon>
        <taxon>Boletales</taxon>
        <taxon>Coniophorineae</taxon>
        <taxon>Serpulaceae</taxon>
        <taxon>Serpula</taxon>
    </lineage>
</organism>
<dbReference type="InParanoid" id="F8PJK9"/>
<dbReference type="Proteomes" id="UP000008063">
    <property type="component" value="Unassembled WGS sequence"/>
</dbReference>